<dbReference type="PANTHER" id="PTHR47256">
    <property type="entry name" value="ZN(II)2CYS6 TRANSCRIPTION FACTOR (EUROFUNG)-RELATED"/>
    <property type="match status" value="1"/>
</dbReference>
<dbReference type="InterPro" id="IPR036864">
    <property type="entry name" value="Zn2-C6_fun-type_DNA-bd_sf"/>
</dbReference>
<accession>A0A6A6BP89</accession>
<dbReference type="CDD" id="cd00067">
    <property type="entry name" value="GAL4"/>
    <property type="match status" value="1"/>
</dbReference>
<feature type="compositionally biased region" description="Low complexity" evidence="2">
    <location>
        <begin position="1"/>
        <end position="10"/>
    </location>
</feature>
<dbReference type="Pfam" id="PF00172">
    <property type="entry name" value="Zn_clus"/>
    <property type="match status" value="1"/>
</dbReference>
<organism evidence="4 5">
    <name type="scientific">Aplosporella prunicola CBS 121167</name>
    <dbReference type="NCBI Taxonomy" id="1176127"/>
    <lineage>
        <taxon>Eukaryota</taxon>
        <taxon>Fungi</taxon>
        <taxon>Dikarya</taxon>
        <taxon>Ascomycota</taxon>
        <taxon>Pezizomycotina</taxon>
        <taxon>Dothideomycetes</taxon>
        <taxon>Dothideomycetes incertae sedis</taxon>
        <taxon>Botryosphaeriales</taxon>
        <taxon>Aplosporellaceae</taxon>
        <taxon>Aplosporella</taxon>
    </lineage>
</organism>
<evidence type="ECO:0000256" key="1">
    <source>
        <dbReference type="ARBA" id="ARBA00023242"/>
    </source>
</evidence>
<protein>
    <recommendedName>
        <fullName evidence="3">Zn(2)-C6 fungal-type domain-containing protein</fullName>
    </recommendedName>
</protein>
<dbReference type="InterPro" id="IPR053187">
    <property type="entry name" value="Notoamide_regulator"/>
</dbReference>
<reference evidence="4" key="1">
    <citation type="journal article" date="2020" name="Stud. Mycol.">
        <title>101 Dothideomycetes genomes: a test case for predicting lifestyles and emergence of pathogens.</title>
        <authorList>
            <person name="Haridas S."/>
            <person name="Albert R."/>
            <person name="Binder M."/>
            <person name="Bloem J."/>
            <person name="Labutti K."/>
            <person name="Salamov A."/>
            <person name="Andreopoulos B."/>
            <person name="Baker S."/>
            <person name="Barry K."/>
            <person name="Bills G."/>
            <person name="Bluhm B."/>
            <person name="Cannon C."/>
            <person name="Castanera R."/>
            <person name="Culley D."/>
            <person name="Daum C."/>
            <person name="Ezra D."/>
            <person name="Gonzalez J."/>
            <person name="Henrissat B."/>
            <person name="Kuo A."/>
            <person name="Liang C."/>
            <person name="Lipzen A."/>
            <person name="Lutzoni F."/>
            <person name="Magnuson J."/>
            <person name="Mondo S."/>
            <person name="Nolan M."/>
            <person name="Ohm R."/>
            <person name="Pangilinan J."/>
            <person name="Park H.-J."/>
            <person name="Ramirez L."/>
            <person name="Alfaro M."/>
            <person name="Sun H."/>
            <person name="Tritt A."/>
            <person name="Yoshinaga Y."/>
            <person name="Zwiers L.-H."/>
            <person name="Turgeon B."/>
            <person name="Goodwin S."/>
            <person name="Spatafora J."/>
            <person name="Crous P."/>
            <person name="Grigoriev I."/>
        </authorList>
    </citation>
    <scope>NUCLEOTIDE SEQUENCE</scope>
    <source>
        <strain evidence="4">CBS 121167</strain>
    </source>
</reference>
<dbReference type="Proteomes" id="UP000799438">
    <property type="component" value="Unassembled WGS sequence"/>
</dbReference>
<dbReference type="PANTHER" id="PTHR47256:SF1">
    <property type="entry name" value="ZN(II)2CYS6 TRANSCRIPTION FACTOR (EUROFUNG)"/>
    <property type="match status" value="1"/>
</dbReference>
<keyword evidence="1" id="KW-0539">Nucleus</keyword>
<dbReference type="PROSITE" id="PS00463">
    <property type="entry name" value="ZN2_CY6_FUNGAL_1"/>
    <property type="match status" value="1"/>
</dbReference>
<dbReference type="GO" id="GO:0000981">
    <property type="term" value="F:DNA-binding transcription factor activity, RNA polymerase II-specific"/>
    <property type="evidence" value="ECO:0007669"/>
    <property type="project" value="InterPro"/>
</dbReference>
<dbReference type="AlphaFoldDB" id="A0A6A6BP89"/>
<feature type="region of interest" description="Disordered" evidence="2">
    <location>
        <begin position="139"/>
        <end position="172"/>
    </location>
</feature>
<dbReference type="GeneID" id="54296268"/>
<dbReference type="OrthoDB" id="10261408at2759"/>
<evidence type="ECO:0000313" key="4">
    <source>
        <dbReference type="EMBL" id="KAF2145263.1"/>
    </source>
</evidence>
<dbReference type="EMBL" id="ML995478">
    <property type="protein sequence ID" value="KAF2145263.1"/>
    <property type="molecule type" value="Genomic_DNA"/>
</dbReference>
<name>A0A6A6BP89_9PEZI</name>
<dbReference type="SMART" id="SM00066">
    <property type="entry name" value="GAL4"/>
    <property type="match status" value="1"/>
</dbReference>
<dbReference type="InterPro" id="IPR001138">
    <property type="entry name" value="Zn2Cys6_DnaBD"/>
</dbReference>
<evidence type="ECO:0000313" key="5">
    <source>
        <dbReference type="Proteomes" id="UP000799438"/>
    </source>
</evidence>
<sequence>MLQHPASKSNSPPPPHPPGTAKAKRSMVPVACGNCKRRKIKCDGQTPCSPCSQRSYHCLYDSDPMARRSVTLKRKYDVVQTERDQMVELYGLLQARPEAEALEILKRIRASTDVSAVLTLVREGDLLVQQPPWNKVIRNDSFDTYHHNRSRTPQRTEKPKSSAPRPRQCRSCSHSCLPQPTHWYPRSACKCHFEPIANRPDVVGGQN</sequence>
<feature type="region of interest" description="Disordered" evidence="2">
    <location>
        <begin position="1"/>
        <end position="26"/>
    </location>
</feature>
<keyword evidence="5" id="KW-1185">Reference proteome</keyword>
<dbReference type="GO" id="GO:0008270">
    <property type="term" value="F:zinc ion binding"/>
    <property type="evidence" value="ECO:0007669"/>
    <property type="project" value="InterPro"/>
</dbReference>
<gene>
    <name evidence="4" type="ORF">K452DRAFT_266029</name>
</gene>
<dbReference type="RefSeq" id="XP_033400975.1">
    <property type="nucleotide sequence ID" value="XM_033538772.1"/>
</dbReference>
<dbReference type="Gene3D" id="4.10.240.10">
    <property type="entry name" value="Zn(2)-C6 fungal-type DNA-binding domain"/>
    <property type="match status" value="1"/>
</dbReference>
<evidence type="ECO:0000259" key="3">
    <source>
        <dbReference type="PROSITE" id="PS50048"/>
    </source>
</evidence>
<feature type="domain" description="Zn(2)-C6 fungal-type" evidence="3">
    <location>
        <begin position="31"/>
        <end position="60"/>
    </location>
</feature>
<dbReference type="SUPFAM" id="SSF57701">
    <property type="entry name" value="Zn2/Cys6 DNA-binding domain"/>
    <property type="match status" value="1"/>
</dbReference>
<evidence type="ECO:0000256" key="2">
    <source>
        <dbReference type="SAM" id="MobiDB-lite"/>
    </source>
</evidence>
<dbReference type="PROSITE" id="PS50048">
    <property type="entry name" value="ZN2_CY6_FUNGAL_2"/>
    <property type="match status" value="1"/>
</dbReference>
<proteinExistence type="predicted"/>